<evidence type="ECO:0000313" key="3">
    <source>
        <dbReference type="Proteomes" id="UP000567179"/>
    </source>
</evidence>
<dbReference type="AlphaFoldDB" id="A0A8H5F5V1"/>
<keyword evidence="3" id="KW-1185">Reference proteome</keyword>
<protein>
    <recommendedName>
        <fullName evidence="4">BTB domain-containing protein</fullName>
    </recommendedName>
</protein>
<dbReference type="EMBL" id="JAACJJ010000016">
    <property type="protein sequence ID" value="KAF5324343.1"/>
    <property type="molecule type" value="Genomic_DNA"/>
</dbReference>
<proteinExistence type="predicted"/>
<organism evidence="2 3">
    <name type="scientific">Psilocybe cf. subviscida</name>
    <dbReference type="NCBI Taxonomy" id="2480587"/>
    <lineage>
        <taxon>Eukaryota</taxon>
        <taxon>Fungi</taxon>
        <taxon>Dikarya</taxon>
        <taxon>Basidiomycota</taxon>
        <taxon>Agaricomycotina</taxon>
        <taxon>Agaricomycetes</taxon>
        <taxon>Agaricomycetidae</taxon>
        <taxon>Agaricales</taxon>
        <taxon>Agaricineae</taxon>
        <taxon>Strophariaceae</taxon>
        <taxon>Psilocybe</taxon>
    </lineage>
</organism>
<dbReference type="OrthoDB" id="2593747at2759"/>
<evidence type="ECO:0000313" key="2">
    <source>
        <dbReference type="EMBL" id="KAF5324343.1"/>
    </source>
</evidence>
<accession>A0A8H5F5V1</accession>
<feature type="region of interest" description="Disordered" evidence="1">
    <location>
        <begin position="49"/>
        <end position="68"/>
    </location>
</feature>
<sequence>MISETLPDPCSRQAILTWLKEFVQEMEVHENKEIPAGLLQIYKLEREDPTASLGPSSHSSNSNDNNQCDEKHMAAASRHLSMPNRALVHDAMFDFELVYFQVENTLFTVIKQWLMEAGSPFPAMFSLPISVDDTVRDKMVEATGSPVDKVEGGSSENPIVLDGTSAASFKAFLCLLQGSKGKFPTTFDEWVGALDLATRWNFAQARVDAIAGLDPLIKSMGPSTRISLARDFYIVDWLRNGLIDLVLDVMQNHRTPSTLIAGPRPLDMATVANVFFICYEVKGLDDGPTEYMCGCEYTTLRIRKGKANSCNRCQETFRFKFPLRDDIGTYVDRIFVDKLKEFQYHAAGEHS</sequence>
<gene>
    <name evidence="2" type="ORF">D9619_011127</name>
</gene>
<comment type="caution">
    <text evidence="2">The sequence shown here is derived from an EMBL/GenBank/DDBJ whole genome shotgun (WGS) entry which is preliminary data.</text>
</comment>
<feature type="compositionally biased region" description="Low complexity" evidence="1">
    <location>
        <begin position="56"/>
        <end position="66"/>
    </location>
</feature>
<name>A0A8H5F5V1_9AGAR</name>
<dbReference type="Proteomes" id="UP000567179">
    <property type="component" value="Unassembled WGS sequence"/>
</dbReference>
<evidence type="ECO:0008006" key="4">
    <source>
        <dbReference type="Google" id="ProtNLM"/>
    </source>
</evidence>
<evidence type="ECO:0000256" key="1">
    <source>
        <dbReference type="SAM" id="MobiDB-lite"/>
    </source>
</evidence>
<reference evidence="2 3" key="1">
    <citation type="journal article" date="2020" name="ISME J.">
        <title>Uncovering the hidden diversity of litter-decomposition mechanisms in mushroom-forming fungi.</title>
        <authorList>
            <person name="Floudas D."/>
            <person name="Bentzer J."/>
            <person name="Ahren D."/>
            <person name="Johansson T."/>
            <person name="Persson P."/>
            <person name="Tunlid A."/>
        </authorList>
    </citation>
    <scope>NUCLEOTIDE SEQUENCE [LARGE SCALE GENOMIC DNA]</scope>
    <source>
        <strain evidence="2 3">CBS 101986</strain>
    </source>
</reference>